<evidence type="ECO:0000313" key="8">
    <source>
        <dbReference type="EMBL" id="KAK3546208.1"/>
    </source>
</evidence>
<dbReference type="SMART" id="SM00457">
    <property type="entry name" value="MACPF"/>
    <property type="match status" value="1"/>
</dbReference>
<feature type="signal peptide" evidence="6">
    <location>
        <begin position="1"/>
        <end position="23"/>
    </location>
</feature>
<dbReference type="GO" id="GO:0043025">
    <property type="term" value="C:neuronal cell body"/>
    <property type="evidence" value="ECO:0007669"/>
    <property type="project" value="TreeGrafter"/>
</dbReference>
<dbReference type="Pfam" id="PF01823">
    <property type="entry name" value="MACPF"/>
    <property type="match status" value="1"/>
</dbReference>
<organism evidence="8 9">
    <name type="scientific">Hemibagrus guttatus</name>
    <dbReference type="NCBI Taxonomy" id="175788"/>
    <lineage>
        <taxon>Eukaryota</taxon>
        <taxon>Metazoa</taxon>
        <taxon>Chordata</taxon>
        <taxon>Craniata</taxon>
        <taxon>Vertebrata</taxon>
        <taxon>Euteleostomi</taxon>
        <taxon>Actinopterygii</taxon>
        <taxon>Neopterygii</taxon>
        <taxon>Teleostei</taxon>
        <taxon>Ostariophysi</taxon>
        <taxon>Siluriformes</taxon>
        <taxon>Bagridae</taxon>
        <taxon>Hemibagrus</taxon>
    </lineage>
</organism>
<dbReference type="GO" id="GO:0005737">
    <property type="term" value="C:cytoplasm"/>
    <property type="evidence" value="ECO:0007669"/>
    <property type="project" value="TreeGrafter"/>
</dbReference>
<dbReference type="EMBL" id="JAUCMX010000005">
    <property type="protein sequence ID" value="KAK3546208.1"/>
    <property type="molecule type" value="Genomic_DNA"/>
</dbReference>
<gene>
    <name evidence="8" type="ORF">QTP70_025213</name>
</gene>
<sequence length="780" mass="88269">MARHGALCALLLLLLVAAGPCAGATERLAWLLADKGPFRRAHEFTDFSERHQHGFDTRYKIYRMVSEKCDLSNFDPGGCVRFENFRKHFLGYFAQNYSVREFGRWKVNNLAMERQEAVPFDPEFVRNIRQLGRRPSLQTITDNIIKKYGTHFLVSATLGGEESLTIFVDKRKLSEAPSSRGAANGTLTLEALHHLAASYFIDRDSTLRKLHHLQIASGAIKVTETRTGPLGCSNYDNLDSVSSVLVHSPENRIQLQGLQLLLPEYLRGRFVQAALSYIGCNSEGQFTCRDNDCWCQCSERHPQCNCPYTSLRAQHGNLEHINEVWNQANQEFEQSDEFQAFMVQLSTHAALNSSSVWRVWRSDAALLKRYRKLESETVSLLNKAQENAAKLFSLSRRCRSQPKIILPRERRLGYWLQRVLSLLYCAEADSPGIYSEVTRSCVCPGGHLTCQGLIPCSLGTGSRCASCSLENRTRCSSCNSGFALSHGLCRPAALSPTKQYLGTETEMHDSELRDLLEQRDSHLALSAIFVSSDVKLNIWFEPSWRKRMLLTLKSNKSKSSRVHMLLGISAQICMTKNSTLEPTLSVSVNPFGGSHSESWTMPMNQNGYPDWEKARLDTAADCYNWTLTLGNRWKSFFETVHFYLRNRIQSDGAQGNETAEPEVANRNASHHVGYMKMNSVQLFGYSVHFDPEAIRDLILQLDYPYTQGSQDSALQELIEIRYRVNRLSPAGATPLDLFSCLLRHRLKLSTSEVSRILVALQAFGAKHRYYTEYEAVKLCS</sequence>
<name>A0AAE0R9W1_9TELE</name>
<keyword evidence="5" id="KW-0131">Cell cycle</keyword>
<evidence type="ECO:0000256" key="1">
    <source>
        <dbReference type="ARBA" id="ARBA00010360"/>
    </source>
</evidence>
<proteinExistence type="inferred from homology"/>
<evidence type="ECO:0000256" key="6">
    <source>
        <dbReference type="SAM" id="SignalP"/>
    </source>
</evidence>
<dbReference type="AlphaFoldDB" id="A0AAE0R9W1"/>
<dbReference type="GO" id="GO:0030425">
    <property type="term" value="C:dendrite"/>
    <property type="evidence" value="ECO:0007669"/>
    <property type="project" value="TreeGrafter"/>
</dbReference>
<feature type="chain" id="PRO_5041985716" description="MACPF domain-containing protein" evidence="6">
    <location>
        <begin position="24"/>
        <end position="780"/>
    </location>
</feature>
<evidence type="ECO:0000313" key="9">
    <source>
        <dbReference type="Proteomes" id="UP001274896"/>
    </source>
</evidence>
<evidence type="ECO:0000256" key="3">
    <source>
        <dbReference type="ARBA" id="ARBA00022810"/>
    </source>
</evidence>
<dbReference type="Proteomes" id="UP001274896">
    <property type="component" value="Unassembled WGS sequence"/>
</dbReference>
<evidence type="ECO:0000259" key="7">
    <source>
        <dbReference type="SMART" id="SM00457"/>
    </source>
</evidence>
<dbReference type="InterPro" id="IPR057671">
    <property type="entry name" value="BRINP_C"/>
</dbReference>
<accession>A0AAE0R9W1</accession>
<dbReference type="GO" id="GO:0045930">
    <property type="term" value="P:negative regulation of mitotic cell cycle"/>
    <property type="evidence" value="ECO:0007669"/>
    <property type="project" value="InterPro"/>
</dbReference>
<dbReference type="InterPro" id="IPR020864">
    <property type="entry name" value="MACPF"/>
</dbReference>
<keyword evidence="2 6" id="KW-0732">Signal</keyword>
<dbReference type="InterPro" id="IPR057450">
    <property type="entry name" value="BRINP_EGF"/>
</dbReference>
<dbReference type="GO" id="GO:0007399">
    <property type="term" value="P:nervous system development"/>
    <property type="evidence" value="ECO:0007669"/>
    <property type="project" value="TreeGrafter"/>
</dbReference>
<reference evidence="8" key="1">
    <citation type="submission" date="2023-06" db="EMBL/GenBank/DDBJ databases">
        <title>Male Hemibagrus guttatus genome.</title>
        <authorList>
            <person name="Bian C."/>
        </authorList>
    </citation>
    <scope>NUCLEOTIDE SEQUENCE</scope>
    <source>
        <strain evidence="8">Male_cb2023</strain>
        <tissue evidence="8">Muscle</tissue>
    </source>
</reference>
<comment type="similarity">
    <text evidence="1">Belongs to the BRINP family.</text>
</comment>
<keyword evidence="9" id="KW-1185">Reference proteome</keyword>
<dbReference type="Pfam" id="PF19052">
    <property type="entry name" value="BRINP_C"/>
    <property type="match status" value="1"/>
</dbReference>
<keyword evidence="3" id="KW-0338">Growth arrest</keyword>
<protein>
    <recommendedName>
        <fullName evidence="7">MACPF domain-containing protein</fullName>
    </recommendedName>
</protein>
<evidence type="ECO:0000256" key="2">
    <source>
        <dbReference type="ARBA" id="ARBA00022729"/>
    </source>
</evidence>
<dbReference type="PANTHER" id="PTHR15564">
    <property type="entry name" value="MACPF DOMAIN-CONTAINING PROTEIN"/>
    <property type="match status" value="1"/>
</dbReference>
<evidence type="ECO:0000256" key="5">
    <source>
        <dbReference type="ARBA" id="ARBA00023306"/>
    </source>
</evidence>
<evidence type="ECO:0000256" key="4">
    <source>
        <dbReference type="ARBA" id="ARBA00023180"/>
    </source>
</evidence>
<feature type="domain" description="MACPF" evidence="7">
    <location>
        <begin position="99"/>
        <end position="279"/>
    </location>
</feature>
<dbReference type="PANTHER" id="PTHR15564:SF10">
    <property type="entry name" value="BMP_RETINOIC ACID-INDUCIBLE NEURAL-SPECIFIC PROTEIN 3 ISOFORM X1"/>
    <property type="match status" value="1"/>
</dbReference>
<dbReference type="Pfam" id="PF25415">
    <property type="entry name" value="EGF_BRNP1-3"/>
    <property type="match status" value="1"/>
</dbReference>
<dbReference type="GO" id="GO:0071300">
    <property type="term" value="P:cellular response to retinoic acid"/>
    <property type="evidence" value="ECO:0007669"/>
    <property type="project" value="TreeGrafter"/>
</dbReference>
<keyword evidence="4" id="KW-0325">Glycoprotein</keyword>
<dbReference type="GO" id="GO:0045666">
    <property type="term" value="P:positive regulation of neuron differentiation"/>
    <property type="evidence" value="ECO:0007669"/>
    <property type="project" value="InterPro"/>
</dbReference>
<dbReference type="InterPro" id="IPR033237">
    <property type="entry name" value="BRINP"/>
</dbReference>
<comment type="caution">
    <text evidence="8">The sequence shown here is derived from an EMBL/GenBank/DDBJ whole genome shotgun (WGS) entry which is preliminary data.</text>
</comment>